<dbReference type="GO" id="GO:0008270">
    <property type="term" value="F:zinc ion binding"/>
    <property type="evidence" value="ECO:0007669"/>
    <property type="project" value="UniProtKB-KW"/>
</dbReference>
<dbReference type="KEGG" id="lck:HN018_18905"/>
<protein>
    <submittedName>
        <fullName evidence="2">Zinc-finger domain-containing protein</fullName>
    </submittedName>
</protein>
<keyword evidence="3" id="KW-1185">Reference proteome</keyword>
<dbReference type="RefSeq" id="WP_171835771.1">
    <property type="nucleotide sequence ID" value="NZ_CP053708.1"/>
</dbReference>
<feature type="domain" description="Zinc finger CHCC-type" evidence="1">
    <location>
        <begin position="25"/>
        <end position="59"/>
    </location>
</feature>
<name>A0A6M8HU88_9PROT</name>
<dbReference type="InterPro" id="IPR019401">
    <property type="entry name" value="Znf_CHCC"/>
</dbReference>
<sequence length="73" mass="7594">MPFGAATPTPQLGPAAIETIVVSSRVLACDGDAGPLGHPRVWLRIVERQTFCPYCSRVYVLAAGAGEGDDAGH</sequence>
<keyword evidence="2" id="KW-0863">Zinc-finger</keyword>
<keyword evidence="2" id="KW-0862">Zinc</keyword>
<dbReference type="AlphaFoldDB" id="A0A6M8HU88"/>
<dbReference type="Gene3D" id="2.60.260.40">
    <property type="entry name" value="q5lls5 like domains"/>
    <property type="match status" value="1"/>
</dbReference>
<evidence type="ECO:0000313" key="2">
    <source>
        <dbReference type="EMBL" id="QKE91826.1"/>
    </source>
</evidence>
<reference evidence="2 3" key="1">
    <citation type="journal article" date="2014" name="World J. Microbiol. Biotechnol.">
        <title>Biodiversity and physiological characteristics of Antarctic and Arctic lichens-associated bacteria.</title>
        <authorList>
            <person name="Lee Y.M."/>
            <person name="Kim E.H."/>
            <person name="Lee H.K."/>
            <person name="Hong S.G."/>
        </authorList>
    </citation>
    <scope>NUCLEOTIDE SEQUENCE [LARGE SCALE GENOMIC DNA]</scope>
    <source>
        <strain evidence="2 3">PAMC 26569</strain>
    </source>
</reference>
<organism evidence="2 3">
    <name type="scientific">Lichenicola cladoniae</name>
    <dbReference type="NCBI Taxonomy" id="1484109"/>
    <lineage>
        <taxon>Bacteria</taxon>
        <taxon>Pseudomonadati</taxon>
        <taxon>Pseudomonadota</taxon>
        <taxon>Alphaproteobacteria</taxon>
        <taxon>Acetobacterales</taxon>
        <taxon>Acetobacteraceae</taxon>
        <taxon>Lichenicola</taxon>
    </lineage>
</organism>
<dbReference type="Pfam" id="PF10276">
    <property type="entry name" value="zf-CHCC"/>
    <property type="match status" value="1"/>
</dbReference>
<proteinExistence type="predicted"/>
<dbReference type="Proteomes" id="UP000500767">
    <property type="component" value="Chromosome"/>
</dbReference>
<accession>A0A6M8HU88</accession>
<evidence type="ECO:0000313" key="3">
    <source>
        <dbReference type="Proteomes" id="UP000500767"/>
    </source>
</evidence>
<dbReference type="EMBL" id="CP053708">
    <property type="protein sequence ID" value="QKE91826.1"/>
    <property type="molecule type" value="Genomic_DNA"/>
</dbReference>
<keyword evidence="2" id="KW-0479">Metal-binding</keyword>
<evidence type="ECO:0000259" key="1">
    <source>
        <dbReference type="Pfam" id="PF10276"/>
    </source>
</evidence>
<gene>
    <name evidence="2" type="ORF">HN018_18905</name>
</gene>